<keyword evidence="1" id="KW-0472">Membrane</keyword>
<feature type="transmembrane region" description="Helical" evidence="1">
    <location>
        <begin position="208"/>
        <end position="227"/>
    </location>
</feature>
<dbReference type="OrthoDB" id="2987886at2"/>
<dbReference type="Proteomes" id="UP000216498">
    <property type="component" value="Unassembled WGS sequence"/>
</dbReference>
<dbReference type="InterPro" id="IPR018710">
    <property type="entry name" value="DUF2232"/>
</dbReference>
<feature type="transmembrane region" description="Helical" evidence="1">
    <location>
        <begin position="273"/>
        <end position="296"/>
    </location>
</feature>
<keyword evidence="3" id="KW-1185">Reference proteome</keyword>
<keyword evidence="1" id="KW-1133">Transmembrane helix</keyword>
<protein>
    <recommendedName>
        <fullName evidence="4">DUF2232 domain-containing protein</fullName>
    </recommendedName>
</protein>
<comment type="caution">
    <text evidence="2">The sequence shown here is derived from an EMBL/GenBank/DDBJ whole genome shotgun (WGS) entry which is preliminary data.</text>
</comment>
<dbReference type="AlphaFoldDB" id="A0A265NDA4"/>
<feature type="transmembrane region" description="Helical" evidence="1">
    <location>
        <begin position="100"/>
        <end position="119"/>
    </location>
</feature>
<dbReference type="PANTHER" id="PTHR41324:SF1">
    <property type="entry name" value="DUF2232 DOMAIN-CONTAINING PROTEIN"/>
    <property type="match status" value="1"/>
</dbReference>
<organism evidence="2 3">
    <name type="scientific">Virgibacillus indicus</name>
    <dbReference type="NCBI Taxonomy" id="2024554"/>
    <lineage>
        <taxon>Bacteria</taxon>
        <taxon>Bacillati</taxon>
        <taxon>Bacillota</taxon>
        <taxon>Bacilli</taxon>
        <taxon>Bacillales</taxon>
        <taxon>Bacillaceae</taxon>
        <taxon>Virgibacillus</taxon>
    </lineage>
</organism>
<gene>
    <name evidence="2" type="ORF">CIL03_06990</name>
</gene>
<evidence type="ECO:0000256" key="1">
    <source>
        <dbReference type="SAM" id="Phobius"/>
    </source>
</evidence>
<feature type="transmembrane region" description="Helical" evidence="1">
    <location>
        <begin position="168"/>
        <end position="187"/>
    </location>
</feature>
<evidence type="ECO:0000313" key="2">
    <source>
        <dbReference type="EMBL" id="OZU89449.1"/>
    </source>
</evidence>
<feature type="transmembrane region" description="Helical" evidence="1">
    <location>
        <begin position="12"/>
        <end position="33"/>
    </location>
</feature>
<evidence type="ECO:0000313" key="3">
    <source>
        <dbReference type="Proteomes" id="UP000216498"/>
    </source>
</evidence>
<proteinExistence type="predicted"/>
<dbReference type="PANTHER" id="PTHR41324">
    <property type="entry name" value="MEMBRANE PROTEIN-RELATED"/>
    <property type="match status" value="1"/>
</dbReference>
<feature type="transmembrane region" description="Helical" evidence="1">
    <location>
        <begin position="239"/>
        <end position="261"/>
    </location>
</feature>
<dbReference type="Pfam" id="PF09991">
    <property type="entry name" value="DUF2232"/>
    <property type="match status" value="1"/>
</dbReference>
<keyword evidence="1" id="KW-0812">Transmembrane</keyword>
<dbReference type="EMBL" id="NPMS01000002">
    <property type="protein sequence ID" value="OZU89449.1"/>
    <property type="molecule type" value="Genomic_DNA"/>
</dbReference>
<reference evidence="2 3" key="1">
    <citation type="submission" date="2017-08" db="EMBL/GenBank/DDBJ databases">
        <title>Virgibacillus indicus sp. nov. and Virgibacillus profoundi sp. nov, two moderately halophilic bacteria isolated from marine sediment by using the Microfluidic Streak Plate.</title>
        <authorList>
            <person name="Xu B."/>
            <person name="Hu B."/>
            <person name="Wang J."/>
            <person name="Zhu Y."/>
            <person name="Huang L."/>
            <person name="Du W."/>
            <person name="Huang Y."/>
        </authorList>
    </citation>
    <scope>NUCLEOTIDE SEQUENCE [LARGE SCALE GENOMIC DNA]</scope>
    <source>
        <strain evidence="2 3">IO3-P2-C2</strain>
    </source>
</reference>
<evidence type="ECO:0008006" key="4">
    <source>
        <dbReference type="Google" id="ProtNLM"/>
    </source>
</evidence>
<name>A0A265NDA4_9BACI</name>
<sequence length="310" mass="34947">MNQSRNLTDGALLTAIFMVLLFVSIYIPILIIVLPIPFIIFASRYGLKASLVMLTIVVLLTAIITGPLSIALPVLMGLGGLMIGSAMYQKSSAYETWARGTLGFVIGLLFVFVFSQLMFDINWVDEFEKAVTDSMEMSQRLLEDMGVGEQSEEVQEMIEAQISAFRDLFPAGLAIISLIMAFISQWFGYKMINRLEKKNYRFPPFRTLRFPTAIIWVYFLALVFSFFDLESSGILYSGVNNLLVLTGFLMAIQGFSFIFFYAHHKNMSKVLPVISVILTLIFPAMLLYLIRILGIIDIGFGLRDRLAKKD</sequence>
<accession>A0A265NDA4</accession>
<dbReference type="RefSeq" id="WP_094885030.1">
    <property type="nucleotide sequence ID" value="NZ_NPMS01000002.1"/>
</dbReference>